<evidence type="ECO:0000313" key="2">
    <source>
        <dbReference type="EMBL" id="APC39836.1"/>
    </source>
</evidence>
<dbReference type="AlphaFoldDB" id="A0A1J0GEP4"/>
<dbReference type="KEGG" id="ceu:A7L45_07015"/>
<dbReference type="STRING" id="1552.A7L45_07015"/>
<gene>
    <name evidence="2" type="ORF">A7L45_07015</name>
</gene>
<proteinExistence type="predicted"/>
<dbReference type="EMBL" id="CP015756">
    <property type="protein sequence ID" value="APC39836.1"/>
    <property type="molecule type" value="Genomic_DNA"/>
</dbReference>
<dbReference type="InterPro" id="IPR054845">
    <property type="entry name" value="Exosporium_prot_C"/>
</dbReference>
<dbReference type="InterPro" id="IPR057174">
    <property type="entry name" value="DUF7852"/>
</dbReference>
<dbReference type="Proteomes" id="UP000182569">
    <property type="component" value="Chromosome"/>
</dbReference>
<feature type="domain" description="DUF7852" evidence="1">
    <location>
        <begin position="40"/>
        <end position="118"/>
    </location>
</feature>
<dbReference type="RefSeq" id="WP_071612130.1">
    <property type="nucleotide sequence ID" value="NZ_CP015756.1"/>
</dbReference>
<dbReference type="OrthoDB" id="2381017at2"/>
<organism evidence="2 3">
    <name type="scientific">Clostridium estertheticum subsp. estertheticum</name>
    <dbReference type="NCBI Taxonomy" id="1552"/>
    <lineage>
        <taxon>Bacteria</taxon>
        <taxon>Bacillati</taxon>
        <taxon>Bacillota</taxon>
        <taxon>Clostridia</taxon>
        <taxon>Eubacteriales</taxon>
        <taxon>Clostridiaceae</taxon>
        <taxon>Clostridium</taxon>
    </lineage>
</organism>
<accession>A0A1J0GEP4</accession>
<name>A0A1J0GEP4_9CLOT</name>
<evidence type="ECO:0000313" key="3">
    <source>
        <dbReference type="Proteomes" id="UP000182569"/>
    </source>
</evidence>
<keyword evidence="3" id="KW-1185">Reference proteome</keyword>
<protein>
    <recommendedName>
        <fullName evidence="1">DUF7852 domain-containing protein</fullName>
    </recommendedName>
</protein>
<evidence type="ECO:0000259" key="1">
    <source>
        <dbReference type="Pfam" id="PF25250"/>
    </source>
</evidence>
<dbReference type="NCBIfam" id="NF045794">
    <property type="entry name" value="CsxC_fam"/>
    <property type="match status" value="1"/>
</dbReference>
<reference evidence="3" key="1">
    <citation type="journal article" date="2016" name="Front. Microbiol.">
        <title>Complete Genome Sequence of Clostridium estertheticum DSM 8809, a Microbe Identified in Spoiled Vacuum Packed Beef.</title>
        <authorList>
            <person name="Yu Z."/>
            <person name="Gunn L."/>
            <person name="Brennan E."/>
            <person name="Reid R."/>
            <person name="Wall P.G."/>
            <person name="Gaora O.P."/>
            <person name="Hurley D."/>
            <person name="Bolton D."/>
            <person name="Fanning S."/>
        </authorList>
    </citation>
    <scope>NUCLEOTIDE SEQUENCE [LARGE SCALE GENOMIC DNA]</scope>
    <source>
        <strain evidence="3">DSM 8809</strain>
    </source>
</reference>
<sequence length="268" mass="29501">MEKNQTTHPCDNCGEIISSKTLPLSSGVTIIPSGISGPLVAKIPVIIGETEIQIDIEAEFNLNEPFYEIKRIKKNVYLTQCKLLPRSGVVAADGTLISGKLFISGFVRKNIEYATADCIGDKVVSGRIAHTTIDVPFTAVTELEYSVPPVISVRGVQTEIDLLSSCGCNDCTGTIMGKSGCEQYFEDSITFTETPYCELVGVRIIEDDINADPIKCHPDSKVQLYNKIIEKMVLYVKIKVLQVQQVNIPLTHTVKPDCTTTQYSDYEK</sequence>
<dbReference type="Pfam" id="PF25250">
    <property type="entry name" value="DUF7852"/>
    <property type="match status" value="1"/>
</dbReference>